<comment type="caution">
    <text evidence="1">The sequence shown here is derived from an EMBL/GenBank/DDBJ whole genome shotgun (WGS) entry which is preliminary data.</text>
</comment>
<proteinExistence type="predicted"/>
<dbReference type="AlphaFoldDB" id="A0A495R7H1"/>
<dbReference type="EMBL" id="RBWW01000001">
    <property type="protein sequence ID" value="RKS83024.1"/>
    <property type="molecule type" value="Genomic_DNA"/>
</dbReference>
<protein>
    <submittedName>
        <fullName evidence="1">Uncharacterized protein</fullName>
    </submittedName>
</protein>
<name>A0A495R7H1_9EURY</name>
<accession>A0A495R7H1</accession>
<evidence type="ECO:0000313" key="1">
    <source>
        <dbReference type="EMBL" id="RKS83024.1"/>
    </source>
</evidence>
<organism evidence="1 2">
    <name type="scientific">Haloarcula quadrata</name>
    <dbReference type="NCBI Taxonomy" id="182779"/>
    <lineage>
        <taxon>Archaea</taxon>
        <taxon>Methanobacteriati</taxon>
        <taxon>Methanobacteriota</taxon>
        <taxon>Stenosarchaea group</taxon>
        <taxon>Halobacteria</taxon>
        <taxon>Halobacteriales</taxon>
        <taxon>Haloarculaceae</taxon>
        <taxon>Haloarcula</taxon>
    </lineage>
</organism>
<evidence type="ECO:0000313" key="2">
    <source>
        <dbReference type="Proteomes" id="UP000268233"/>
    </source>
</evidence>
<gene>
    <name evidence="1" type="ORF">BDK61_2351</name>
</gene>
<keyword evidence="2" id="KW-1185">Reference proteome</keyword>
<dbReference type="Proteomes" id="UP000268233">
    <property type="component" value="Unassembled WGS sequence"/>
</dbReference>
<sequence length="80" mass="9155">MVFVSLTVRIGIGQRHDDHHIYHVVPNRENEVRGDKSQYNGLIMRGVPRTAESTVIQLDSKFSHINAHLELRPNARKPDS</sequence>
<reference evidence="1 2" key="1">
    <citation type="submission" date="2018-10" db="EMBL/GenBank/DDBJ databases">
        <title>Genomic Encyclopedia of Archaeal and Bacterial Type Strains, Phase II (KMG-II): from individual species to whole genera.</title>
        <authorList>
            <person name="Goeker M."/>
        </authorList>
    </citation>
    <scope>NUCLEOTIDE SEQUENCE [LARGE SCALE GENOMIC DNA]</scope>
    <source>
        <strain evidence="1 2">DSM 11927</strain>
    </source>
</reference>